<dbReference type="Proteomes" id="UP001597101">
    <property type="component" value="Unassembled WGS sequence"/>
</dbReference>
<keyword evidence="1" id="KW-1133">Transmembrane helix</keyword>
<dbReference type="RefSeq" id="WP_377212765.1">
    <property type="nucleotide sequence ID" value="NZ_JBHTJV010000009.1"/>
</dbReference>
<keyword evidence="3" id="KW-1185">Reference proteome</keyword>
<feature type="transmembrane region" description="Helical" evidence="1">
    <location>
        <begin position="55"/>
        <end position="88"/>
    </location>
</feature>
<reference evidence="3" key="1">
    <citation type="journal article" date="2019" name="Int. J. Syst. Evol. Microbiol.">
        <title>The Global Catalogue of Microorganisms (GCM) 10K type strain sequencing project: providing services to taxonomists for standard genome sequencing and annotation.</title>
        <authorList>
            <consortium name="The Broad Institute Genomics Platform"/>
            <consortium name="The Broad Institute Genome Sequencing Center for Infectious Disease"/>
            <person name="Wu L."/>
            <person name="Ma J."/>
        </authorList>
    </citation>
    <scope>NUCLEOTIDE SEQUENCE [LARGE SCALE GENOMIC DNA]</scope>
    <source>
        <strain evidence="3">CCUG 60023</strain>
    </source>
</reference>
<comment type="caution">
    <text evidence="2">The sequence shown here is derived from an EMBL/GenBank/DDBJ whole genome shotgun (WGS) entry which is preliminary data.</text>
</comment>
<gene>
    <name evidence="2" type="ORF">ACFQ14_10930</name>
</gene>
<dbReference type="EMBL" id="JBHTJV010000009">
    <property type="protein sequence ID" value="MFD0916921.1"/>
    <property type="molecule type" value="Genomic_DNA"/>
</dbReference>
<organism evidence="2 3">
    <name type="scientific">Pseudahrensia aquimaris</name>
    <dbReference type="NCBI Taxonomy" id="744461"/>
    <lineage>
        <taxon>Bacteria</taxon>
        <taxon>Pseudomonadati</taxon>
        <taxon>Pseudomonadota</taxon>
        <taxon>Alphaproteobacteria</taxon>
        <taxon>Hyphomicrobiales</taxon>
        <taxon>Ahrensiaceae</taxon>
        <taxon>Pseudahrensia</taxon>
    </lineage>
</organism>
<proteinExistence type="predicted"/>
<dbReference type="Pfam" id="PF10947">
    <property type="entry name" value="DUF2628"/>
    <property type="match status" value="1"/>
</dbReference>
<evidence type="ECO:0000313" key="3">
    <source>
        <dbReference type="Proteomes" id="UP001597101"/>
    </source>
</evidence>
<sequence>MRIYTFHKPIGTQIAPEREDGFDAVEVLPDSLSFWAIVFPLPWLVWHKLWLELGFYLFAMMLIGGLLATPYAAAGLALSGLPGLYLWLEGHDLRRAKLRRKGYELVDVVEAKDKQTAFARFVAKQMQARRDAVARLPQIGMPAADPTP</sequence>
<keyword evidence="1" id="KW-0812">Transmembrane</keyword>
<dbReference type="InterPro" id="IPR024399">
    <property type="entry name" value="DUF2628"/>
</dbReference>
<keyword evidence="1" id="KW-0472">Membrane</keyword>
<name>A0ABW3FEN0_9HYPH</name>
<evidence type="ECO:0000313" key="2">
    <source>
        <dbReference type="EMBL" id="MFD0916921.1"/>
    </source>
</evidence>
<evidence type="ECO:0000256" key="1">
    <source>
        <dbReference type="SAM" id="Phobius"/>
    </source>
</evidence>
<protein>
    <submittedName>
        <fullName evidence="2">DUF2628 domain-containing protein</fullName>
    </submittedName>
</protein>
<accession>A0ABW3FEN0</accession>